<reference evidence="1" key="1">
    <citation type="submission" date="2021-06" db="EMBL/GenBank/DDBJ databases">
        <authorList>
            <person name="Kallberg Y."/>
            <person name="Tangrot J."/>
            <person name="Rosling A."/>
        </authorList>
    </citation>
    <scope>NUCLEOTIDE SEQUENCE</scope>
    <source>
        <strain evidence="1">IL203A</strain>
    </source>
</reference>
<proteinExistence type="predicted"/>
<evidence type="ECO:0000313" key="2">
    <source>
        <dbReference type="Proteomes" id="UP000789702"/>
    </source>
</evidence>
<gene>
    <name evidence="1" type="ORF">DHETER_LOCUS13482</name>
</gene>
<evidence type="ECO:0000313" key="1">
    <source>
        <dbReference type="EMBL" id="CAG8731773.1"/>
    </source>
</evidence>
<protein>
    <submittedName>
        <fullName evidence="1">13083_t:CDS:1</fullName>
    </submittedName>
</protein>
<dbReference type="Proteomes" id="UP000789702">
    <property type="component" value="Unassembled WGS sequence"/>
</dbReference>
<accession>A0ACA9Q372</accession>
<organism evidence="1 2">
    <name type="scientific">Dentiscutata heterogama</name>
    <dbReference type="NCBI Taxonomy" id="1316150"/>
    <lineage>
        <taxon>Eukaryota</taxon>
        <taxon>Fungi</taxon>
        <taxon>Fungi incertae sedis</taxon>
        <taxon>Mucoromycota</taxon>
        <taxon>Glomeromycotina</taxon>
        <taxon>Glomeromycetes</taxon>
        <taxon>Diversisporales</taxon>
        <taxon>Gigasporaceae</taxon>
        <taxon>Dentiscutata</taxon>
    </lineage>
</organism>
<feature type="non-terminal residue" evidence="1">
    <location>
        <position position="1"/>
    </location>
</feature>
<name>A0ACA9Q372_9GLOM</name>
<dbReference type="EMBL" id="CAJVPU010037122">
    <property type="protein sequence ID" value="CAG8731773.1"/>
    <property type="molecule type" value="Genomic_DNA"/>
</dbReference>
<sequence length="152" mass="18371">KSADVSVEIDKKTKIRLAIKELDRILKKDNNQMDKGVSSLIDDKRISMKIMSYLRSYKFSVNSKEWLRKLRWECKEWKKYIYVDRHEQEDIVQYRQTVFLPMMKELEPVLIEYDDKNLTKLVEKNIPPEKKQYCVITYDKTMLVANNDEKTR</sequence>
<keyword evidence="2" id="KW-1185">Reference proteome</keyword>
<comment type="caution">
    <text evidence="1">The sequence shown here is derived from an EMBL/GenBank/DDBJ whole genome shotgun (WGS) entry which is preliminary data.</text>
</comment>